<name>A0A9N8VD52_9GLOM</name>
<evidence type="ECO:0000313" key="2">
    <source>
        <dbReference type="EMBL" id="CAG8446604.1"/>
    </source>
</evidence>
<reference evidence="2" key="1">
    <citation type="submission" date="2021-06" db="EMBL/GenBank/DDBJ databases">
        <authorList>
            <person name="Kallberg Y."/>
            <person name="Tangrot J."/>
            <person name="Rosling A."/>
        </authorList>
    </citation>
    <scope>NUCLEOTIDE SEQUENCE</scope>
    <source>
        <strain evidence="2">FL130A</strain>
    </source>
</reference>
<feature type="compositionally biased region" description="Basic residues" evidence="1">
    <location>
        <begin position="72"/>
        <end position="84"/>
    </location>
</feature>
<comment type="caution">
    <text evidence="2">The sequence shown here is derived from an EMBL/GenBank/DDBJ whole genome shotgun (WGS) entry which is preliminary data.</text>
</comment>
<keyword evidence="3" id="KW-1185">Reference proteome</keyword>
<dbReference type="Proteomes" id="UP000789508">
    <property type="component" value="Unassembled WGS sequence"/>
</dbReference>
<evidence type="ECO:0000256" key="1">
    <source>
        <dbReference type="SAM" id="MobiDB-lite"/>
    </source>
</evidence>
<evidence type="ECO:0000313" key="3">
    <source>
        <dbReference type="Proteomes" id="UP000789508"/>
    </source>
</evidence>
<sequence>MSVMYYCYDCVAKTTRKPIYSIIRDLPPRPPARLGFYKDIDDNDEDKPQSIPPRPPARLGFYDDEDHPSPLKIRKKKKRTRRKAIPIPQETKKWLWDIAAFEY</sequence>
<organism evidence="2 3">
    <name type="scientific">Ambispora leptoticha</name>
    <dbReference type="NCBI Taxonomy" id="144679"/>
    <lineage>
        <taxon>Eukaryota</taxon>
        <taxon>Fungi</taxon>
        <taxon>Fungi incertae sedis</taxon>
        <taxon>Mucoromycota</taxon>
        <taxon>Glomeromycotina</taxon>
        <taxon>Glomeromycetes</taxon>
        <taxon>Archaeosporales</taxon>
        <taxon>Ambisporaceae</taxon>
        <taxon>Ambispora</taxon>
    </lineage>
</organism>
<feature type="region of interest" description="Disordered" evidence="1">
    <location>
        <begin position="34"/>
        <end position="84"/>
    </location>
</feature>
<dbReference type="OrthoDB" id="10471256at2759"/>
<protein>
    <submittedName>
        <fullName evidence="2">14531_t:CDS:1</fullName>
    </submittedName>
</protein>
<dbReference type="EMBL" id="CAJVPS010000058">
    <property type="protein sequence ID" value="CAG8446604.1"/>
    <property type="molecule type" value="Genomic_DNA"/>
</dbReference>
<accession>A0A9N8VD52</accession>
<proteinExistence type="predicted"/>
<dbReference type="AlphaFoldDB" id="A0A9N8VD52"/>
<gene>
    <name evidence="2" type="ORF">ALEPTO_LOCUS727</name>
</gene>